<proteinExistence type="predicted"/>
<keyword evidence="1" id="KW-1133">Transmembrane helix</keyword>
<feature type="transmembrane region" description="Helical" evidence="1">
    <location>
        <begin position="20"/>
        <end position="44"/>
    </location>
</feature>
<protein>
    <submittedName>
        <fullName evidence="2">GM22309</fullName>
    </submittedName>
</protein>
<keyword evidence="1" id="KW-0812">Transmembrane</keyword>
<organism evidence="3">
    <name type="scientific">Drosophila sechellia</name>
    <name type="common">Fruit fly</name>
    <dbReference type="NCBI Taxonomy" id="7238"/>
    <lineage>
        <taxon>Eukaryota</taxon>
        <taxon>Metazoa</taxon>
        <taxon>Ecdysozoa</taxon>
        <taxon>Arthropoda</taxon>
        <taxon>Hexapoda</taxon>
        <taxon>Insecta</taxon>
        <taxon>Pterygota</taxon>
        <taxon>Neoptera</taxon>
        <taxon>Endopterygota</taxon>
        <taxon>Diptera</taxon>
        <taxon>Brachycera</taxon>
        <taxon>Muscomorpha</taxon>
        <taxon>Ephydroidea</taxon>
        <taxon>Drosophilidae</taxon>
        <taxon>Drosophila</taxon>
        <taxon>Sophophora</taxon>
    </lineage>
</organism>
<gene>
    <name evidence="2" type="primary">Dsec\GM22309</name>
    <name evidence="2" type="ORF">Dsec_GM22309</name>
</gene>
<reference evidence="2 3" key="1">
    <citation type="journal article" date="2007" name="Nature">
        <title>Evolution of genes and genomes on the Drosophila phylogeny.</title>
        <authorList>
            <consortium name="Drosophila 12 Genomes Consortium"/>
            <person name="Clark A.G."/>
            <person name="Eisen M.B."/>
            <person name="Smith D.R."/>
            <person name="Bergman C.M."/>
            <person name="Oliver B."/>
            <person name="Markow T.A."/>
            <person name="Kaufman T.C."/>
            <person name="Kellis M."/>
            <person name="Gelbart W."/>
            <person name="Iyer V.N."/>
            <person name="Pollard D.A."/>
            <person name="Sackton T.B."/>
            <person name="Larracuente A.M."/>
            <person name="Singh N.D."/>
            <person name="Abad J.P."/>
            <person name="Abt D.N."/>
            <person name="Adryan B."/>
            <person name="Aguade M."/>
            <person name="Akashi H."/>
            <person name="Anderson W.W."/>
            <person name="Aquadro C.F."/>
            <person name="Ardell D.H."/>
            <person name="Arguello R."/>
            <person name="Artieri C.G."/>
            <person name="Barbash D.A."/>
            <person name="Barker D."/>
            <person name="Barsanti P."/>
            <person name="Batterham P."/>
            <person name="Batzoglou S."/>
            <person name="Begun D."/>
            <person name="Bhutkar A."/>
            <person name="Blanco E."/>
            <person name="Bosak S.A."/>
            <person name="Bradley R.K."/>
            <person name="Brand A.D."/>
            <person name="Brent M.R."/>
            <person name="Brooks A.N."/>
            <person name="Brown R.H."/>
            <person name="Butlin R.K."/>
            <person name="Caggese C."/>
            <person name="Calvi B.R."/>
            <person name="Bernardo de Carvalho A."/>
            <person name="Caspi A."/>
            <person name="Castrezana S."/>
            <person name="Celniker S.E."/>
            <person name="Chang J.L."/>
            <person name="Chapple C."/>
            <person name="Chatterji S."/>
            <person name="Chinwalla A."/>
            <person name="Civetta A."/>
            <person name="Clifton S.W."/>
            <person name="Comeron J.M."/>
            <person name="Costello J.C."/>
            <person name="Coyne J.A."/>
            <person name="Daub J."/>
            <person name="David R.G."/>
            <person name="Delcher A.L."/>
            <person name="Delehaunty K."/>
            <person name="Do C.B."/>
            <person name="Ebling H."/>
            <person name="Edwards K."/>
            <person name="Eickbush T."/>
            <person name="Evans J.D."/>
            <person name="Filipski A."/>
            <person name="Findeiss S."/>
            <person name="Freyhult E."/>
            <person name="Fulton L."/>
            <person name="Fulton R."/>
            <person name="Garcia A.C."/>
            <person name="Gardiner A."/>
            <person name="Garfield D.A."/>
            <person name="Garvin B.E."/>
            <person name="Gibson G."/>
            <person name="Gilbert D."/>
            <person name="Gnerre S."/>
            <person name="Godfrey J."/>
            <person name="Good R."/>
            <person name="Gotea V."/>
            <person name="Gravely B."/>
            <person name="Greenberg A.J."/>
            <person name="Griffiths-Jones S."/>
            <person name="Gross S."/>
            <person name="Guigo R."/>
            <person name="Gustafson E.A."/>
            <person name="Haerty W."/>
            <person name="Hahn M.W."/>
            <person name="Halligan D.L."/>
            <person name="Halpern A.L."/>
            <person name="Halter G.M."/>
            <person name="Han M.V."/>
            <person name="Heger A."/>
            <person name="Hillier L."/>
            <person name="Hinrichs A.S."/>
            <person name="Holmes I."/>
            <person name="Hoskins R.A."/>
            <person name="Hubisz M.J."/>
            <person name="Hultmark D."/>
            <person name="Huntley M.A."/>
            <person name="Jaffe D.B."/>
            <person name="Jagadeeshan S."/>
            <person name="Jeck W.R."/>
            <person name="Johnson J."/>
            <person name="Jones C.D."/>
            <person name="Jordan W.C."/>
            <person name="Karpen G.H."/>
            <person name="Kataoka E."/>
            <person name="Keightley P.D."/>
            <person name="Kheradpour P."/>
            <person name="Kirkness E.F."/>
            <person name="Koerich L.B."/>
            <person name="Kristiansen K."/>
            <person name="Kudrna D."/>
            <person name="Kulathinal R.J."/>
            <person name="Kumar S."/>
            <person name="Kwok R."/>
            <person name="Lander E."/>
            <person name="Langley C.H."/>
            <person name="Lapoint R."/>
            <person name="Lazzaro B.P."/>
            <person name="Lee S.J."/>
            <person name="Levesque L."/>
            <person name="Li R."/>
            <person name="Lin C.F."/>
            <person name="Lin M.F."/>
            <person name="Lindblad-Toh K."/>
            <person name="Llopart A."/>
            <person name="Long M."/>
            <person name="Low L."/>
            <person name="Lozovsky E."/>
            <person name="Lu J."/>
            <person name="Luo M."/>
            <person name="Machado C.A."/>
            <person name="Makalowski W."/>
            <person name="Marzo M."/>
            <person name="Matsuda M."/>
            <person name="Matzkin L."/>
            <person name="McAllister B."/>
            <person name="McBride C.S."/>
            <person name="McKernan B."/>
            <person name="McKernan K."/>
            <person name="Mendez-Lago M."/>
            <person name="Minx P."/>
            <person name="Mollenhauer M.U."/>
            <person name="Montooth K."/>
            <person name="Mount S.M."/>
            <person name="Mu X."/>
            <person name="Myers E."/>
            <person name="Negre B."/>
            <person name="Newfeld S."/>
            <person name="Nielsen R."/>
            <person name="Noor M.A."/>
            <person name="O'Grady P."/>
            <person name="Pachter L."/>
            <person name="Papaceit M."/>
            <person name="Parisi M.J."/>
            <person name="Parisi M."/>
            <person name="Parts L."/>
            <person name="Pedersen J.S."/>
            <person name="Pesole G."/>
            <person name="Phillippy A.M."/>
            <person name="Ponting C.P."/>
            <person name="Pop M."/>
            <person name="Porcelli D."/>
            <person name="Powell J.R."/>
            <person name="Prohaska S."/>
            <person name="Pruitt K."/>
            <person name="Puig M."/>
            <person name="Quesneville H."/>
            <person name="Ram K.R."/>
            <person name="Rand D."/>
            <person name="Rasmussen M.D."/>
            <person name="Reed L.K."/>
            <person name="Reenan R."/>
            <person name="Reily A."/>
            <person name="Remington K.A."/>
            <person name="Rieger T.T."/>
            <person name="Ritchie M.G."/>
            <person name="Robin C."/>
            <person name="Rogers Y.H."/>
            <person name="Rohde C."/>
            <person name="Rozas J."/>
            <person name="Rubenfield M.J."/>
            <person name="Ruiz A."/>
            <person name="Russo S."/>
            <person name="Salzberg S.L."/>
            <person name="Sanchez-Gracia A."/>
            <person name="Saranga D.J."/>
            <person name="Sato H."/>
            <person name="Schaeffer S.W."/>
            <person name="Schatz M.C."/>
            <person name="Schlenke T."/>
            <person name="Schwartz R."/>
            <person name="Segarra C."/>
            <person name="Singh R.S."/>
            <person name="Sirot L."/>
            <person name="Sirota M."/>
            <person name="Sisneros N.B."/>
            <person name="Smith C.D."/>
            <person name="Smith T.F."/>
            <person name="Spieth J."/>
            <person name="Stage D.E."/>
            <person name="Stark A."/>
            <person name="Stephan W."/>
            <person name="Strausberg R.L."/>
            <person name="Strempel S."/>
            <person name="Sturgill D."/>
            <person name="Sutton G."/>
            <person name="Sutton G.G."/>
            <person name="Tao W."/>
            <person name="Teichmann S."/>
            <person name="Tobari Y.N."/>
            <person name="Tomimura Y."/>
            <person name="Tsolas J.M."/>
            <person name="Valente V.L."/>
            <person name="Venter E."/>
            <person name="Venter J.C."/>
            <person name="Vicario S."/>
            <person name="Vieira F.G."/>
            <person name="Vilella A.J."/>
            <person name="Villasante A."/>
            <person name="Walenz B."/>
            <person name="Wang J."/>
            <person name="Wasserman M."/>
            <person name="Watts T."/>
            <person name="Wilson D."/>
            <person name="Wilson R.K."/>
            <person name="Wing R.A."/>
            <person name="Wolfner M.F."/>
            <person name="Wong A."/>
            <person name="Wong G.K."/>
            <person name="Wu C.I."/>
            <person name="Wu G."/>
            <person name="Yamamoto D."/>
            <person name="Yang H.P."/>
            <person name="Yang S.P."/>
            <person name="Yorke J.A."/>
            <person name="Yoshida K."/>
            <person name="Zdobnov E."/>
            <person name="Zhang P."/>
            <person name="Zhang Y."/>
            <person name="Zimin A.V."/>
            <person name="Baldwin J."/>
            <person name="Abdouelleil A."/>
            <person name="Abdulkadir J."/>
            <person name="Abebe A."/>
            <person name="Abera B."/>
            <person name="Abreu J."/>
            <person name="Acer S.C."/>
            <person name="Aftuck L."/>
            <person name="Alexander A."/>
            <person name="An P."/>
            <person name="Anderson E."/>
            <person name="Anderson S."/>
            <person name="Arachi H."/>
            <person name="Azer M."/>
            <person name="Bachantsang P."/>
            <person name="Barry A."/>
            <person name="Bayul T."/>
            <person name="Berlin A."/>
            <person name="Bessette D."/>
            <person name="Bloom T."/>
            <person name="Blye J."/>
            <person name="Boguslavskiy L."/>
            <person name="Bonnet C."/>
            <person name="Boukhgalter B."/>
            <person name="Bourzgui I."/>
            <person name="Brown A."/>
            <person name="Cahill P."/>
            <person name="Channer S."/>
            <person name="Cheshatsang Y."/>
            <person name="Chuda L."/>
            <person name="Citroen M."/>
            <person name="Collymore A."/>
            <person name="Cooke P."/>
            <person name="Costello M."/>
            <person name="D'Aco K."/>
            <person name="Daza R."/>
            <person name="De Haan G."/>
            <person name="DeGray S."/>
            <person name="DeMaso C."/>
            <person name="Dhargay N."/>
            <person name="Dooley K."/>
            <person name="Dooley E."/>
            <person name="Doricent M."/>
            <person name="Dorje P."/>
            <person name="Dorjee K."/>
            <person name="Dupes A."/>
            <person name="Elong R."/>
            <person name="Falk J."/>
            <person name="Farina A."/>
            <person name="Faro S."/>
            <person name="Ferguson D."/>
            <person name="Fisher S."/>
            <person name="Foley C.D."/>
            <person name="Franke A."/>
            <person name="Friedrich D."/>
            <person name="Gadbois L."/>
            <person name="Gearin G."/>
            <person name="Gearin C.R."/>
            <person name="Giannoukos G."/>
            <person name="Goode T."/>
            <person name="Graham J."/>
            <person name="Grandbois E."/>
            <person name="Grewal S."/>
            <person name="Gyaltsen K."/>
            <person name="Hafez N."/>
            <person name="Hagos B."/>
            <person name="Hall J."/>
            <person name="Henson C."/>
            <person name="Hollinger A."/>
            <person name="Honan T."/>
            <person name="Huard M.D."/>
            <person name="Hughes L."/>
            <person name="Hurhula B."/>
            <person name="Husby M.E."/>
            <person name="Kamat A."/>
            <person name="Kanga B."/>
            <person name="Kashin S."/>
            <person name="Khazanovich D."/>
            <person name="Kisner P."/>
            <person name="Lance K."/>
            <person name="Lara M."/>
            <person name="Lee W."/>
            <person name="Lennon N."/>
            <person name="Letendre F."/>
            <person name="LeVine R."/>
            <person name="Lipovsky A."/>
            <person name="Liu X."/>
            <person name="Liu J."/>
            <person name="Liu S."/>
            <person name="Lokyitsang T."/>
            <person name="Lokyitsang Y."/>
            <person name="Lubonja R."/>
            <person name="Lui A."/>
            <person name="MacDonald P."/>
            <person name="Magnisalis V."/>
            <person name="Maru K."/>
            <person name="Matthews C."/>
            <person name="McCusker W."/>
            <person name="McDonough S."/>
            <person name="Mehta T."/>
            <person name="Meldrim J."/>
            <person name="Meneus L."/>
            <person name="Mihai O."/>
            <person name="Mihalev A."/>
            <person name="Mihova T."/>
            <person name="Mittelman R."/>
            <person name="Mlenga V."/>
            <person name="Montmayeur A."/>
            <person name="Mulrain L."/>
            <person name="Navidi A."/>
            <person name="Naylor J."/>
            <person name="Negash T."/>
            <person name="Nguyen T."/>
            <person name="Nguyen N."/>
            <person name="Nicol R."/>
            <person name="Norbu C."/>
            <person name="Norbu N."/>
            <person name="Novod N."/>
            <person name="O'Neill B."/>
            <person name="Osman S."/>
            <person name="Markiewicz E."/>
            <person name="Oyono O.L."/>
            <person name="Patti C."/>
            <person name="Phunkhang P."/>
            <person name="Pierre F."/>
            <person name="Priest M."/>
            <person name="Raghuraman S."/>
            <person name="Rege F."/>
            <person name="Reyes R."/>
            <person name="Rise C."/>
            <person name="Rogov P."/>
            <person name="Ross K."/>
            <person name="Ryan E."/>
            <person name="Settipalli S."/>
            <person name="Shea T."/>
            <person name="Sherpa N."/>
            <person name="Shi L."/>
            <person name="Shih D."/>
            <person name="Sparrow T."/>
            <person name="Spaulding J."/>
            <person name="Stalker J."/>
            <person name="Stange-Thomann N."/>
            <person name="Stavropoulos S."/>
            <person name="Stone C."/>
            <person name="Strader C."/>
            <person name="Tesfaye S."/>
            <person name="Thomson T."/>
            <person name="Thoulutsang Y."/>
            <person name="Thoulutsang D."/>
            <person name="Topham K."/>
            <person name="Topping I."/>
            <person name="Tsamla T."/>
            <person name="Vassiliev H."/>
            <person name="Vo A."/>
            <person name="Wangchuk T."/>
            <person name="Wangdi T."/>
            <person name="Weiand M."/>
            <person name="Wilkinson J."/>
            <person name="Wilson A."/>
            <person name="Yadav S."/>
            <person name="Young G."/>
            <person name="Yu Q."/>
            <person name="Zembek L."/>
            <person name="Zhong D."/>
            <person name="Zimmer A."/>
            <person name="Zwirko Z."/>
            <person name="Jaffe D.B."/>
            <person name="Alvarez P."/>
            <person name="Brockman W."/>
            <person name="Butler J."/>
            <person name="Chin C."/>
            <person name="Gnerre S."/>
            <person name="Grabherr M."/>
            <person name="Kleber M."/>
            <person name="Mauceli E."/>
            <person name="MacCallum I."/>
        </authorList>
    </citation>
    <scope>NUCLEOTIDE SEQUENCE [LARGE SCALE GENOMIC DNA]</scope>
    <source>
        <strain evidence="3">Rob3c / Tucson 14021-0248.25</strain>
    </source>
</reference>
<dbReference type="EMBL" id="CH480826">
    <property type="protein sequence ID" value="EDW44249.1"/>
    <property type="molecule type" value="Genomic_DNA"/>
</dbReference>
<name>B4IAD6_DROSE</name>
<sequence>MIVLLVRKVPKIWPDPLLHHLVVLMVVVAAMVMMMVMVVTSLFLSAANSNNYSRNPSIHPGKHPVYELPKPVQVPGSSWMPPPTDLMPPAPLSPHHRYPCGKCTYIEIYECPKFMALGECTECMQQMQHPKLQLATGNLQDAAAAALPLWSSAPKCGP</sequence>
<dbReference type="HOGENOM" id="CLU_1671169_0_0_1"/>
<keyword evidence="1" id="KW-0472">Membrane</keyword>
<dbReference type="AlphaFoldDB" id="B4IAD6"/>
<evidence type="ECO:0000313" key="2">
    <source>
        <dbReference type="EMBL" id="EDW44249.1"/>
    </source>
</evidence>
<evidence type="ECO:0000256" key="1">
    <source>
        <dbReference type="SAM" id="Phobius"/>
    </source>
</evidence>
<accession>B4IAD6</accession>
<dbReference type="Proteomes" id="UP000001292">
    <property type="component" value="Unassembled WGS sequence"/>
</dbReference>
<keyword evidence="3" id="KW-1185">Reference proteome</keyword>
<evidence type="ECO:0000313" key="3">
    <source>
        <dbReference type="Proteomes" id="UP000001292"/>
    </source>
</evidence>